<feature type="region of interest" description="Disordered" evidence="1">
    <location>
        <begin position="129"/>
        <end position="157"/>
    </location>
</feature>
<dbReference type="Proteomes" id="UP000053815">
    <property type="component" value="Unassembled WGS sequence"/>
</dbReference>
<evidence type="ECO:0000313" key="3">
    <source>
        <dbReference type="EMBL" id="GAN03923.1"/>
    </source>
</evidence>
<keyword evidence="2" id="KW-0472">Membrane</keyword>
<keyword evidence="2" id="KW-1133">Transmembrane helix</keyword>
<evidence type="ECO:0000256" key="2">
    <source>
        <dbReference type="SAM" id="Phobius"/>
    </source>
</evidence>
<evidence type="ECO:0000256" key="1">
    <source>
        <dbReference type="SAM" id="MobiDB-lite"/>
    </source>
</evidence>
<feature type="transmembrane region" description="Helical" evidence="2">
    <location>
        <begin position="12"/>
        <end position="29"/>
    </location>
</feature>
<reference evidence="3" key="1">
    <citation type="submission" date="2014-09" db="EMBL/GenBank/DDBJ databases">
        <title>Draft genome sequence of an oleaginous Mucoromycotina fungus Mucor ambiguus NBRC6742.</title>
        <authorList>
            <person name="Takeda I."/>
            <person name="Yamane N."/>
            <person name="Morita T."/>
            <person name="Tamano K."/>
            <person name="Machida M."/>
            <person name="Baker S."/>
            <person name="Koike H."/>
        </authorList>
    </citation>
    <scope>NUCLEOTIDE SEQUENCE</scope>
    <source>
        <strain evidence="3">NBRC 6742</strain>
    </source>
</reference>
<feature type="transmembrane region" description="Helical" evidence="2">
    <location>
        <begin position="367"/>
        <end position="386"/>
    </location>
</feature>
<feature type="transmembrane region" description="Helical" evidence="2">
    <location>
        <begin position="336"/>
        <end position="355"/>
    </location>
</feature>
<keyword evidence="2" id="KW-0812">Transmembrane</keyword>
<dbReference type="AlphaFoldDB" id="A0A0C9MPF8"/>
<organism evidence="3">
    <name type="scientific">Mucor ambiguus</name>
    <dbReference type="NCBI Taxonomy" id="91626"/>
    <lineage>
        <taxon>Eukaryota</taxon>
        <taxon>Fungi</taxon>
        <taxon>Fungi incertae sedis</taxon>
        <taxon>Mucoromycota</taxon>
        <taxon>Mucoromycotina</taxon>
        <taxon>Mucoromycetes</taxon>
        <taxon>Mucorales</taxon>
        <taxon>Mucorineae</taxon>
        <taxon>Mucoraceae</taxon>
        <taxon>Mucor</taxon>
    </lineage>
</organism>
<protein>
    <submittedName>
        <fullName evidence="3">Uncharacterized protein</fullName>
    </submittedName>
</protein>
<accession>A0A0C9MPF8</accession>
<dbReference type="OrthoDB" id="2260848at2759"/>
<proteinExistence type="predicted"/>
<sequence length="483" mass="54012">MNALSLSTIMQFLPLYSLVIMLMPFFNPVDLRTQTASVSPYSRSPNYAPLYANLNEFATPNAPKYEVPLPLITTVDLDAVSKRAAKSQTSQSGKKYRFNPFKKGTTTSSIKVSRPASSTKPRILALRRYSSVASSKRTSSTTDSSGQTHVPTDPPGHPMIQVPFSALQFLGSPVVYIYRLFKKNTPATIKYSTETSEPQQHPLVREICQVLASSGIHYPDCDPISAEKEEIFKRTTTTWALQDKNGVKWKRVAEGKDRGCIFYLKADPTPLKMSTTPNTDGTAEISYYTKFTVGKYCPTDGNDEEGIRQFYESLLEYSRKPSAFDIISSTKVLFNYTLKNVVEFMFVVDAFVLAAKKVFTVYSYQYWSFRVFLLLYLSFYMGYTYYTDKPTTIQSTVAIETTTIKVLEHVNTPLDVATNASFEGENEGDAVGSKADDNNGTANAVKAKFIHGLAEQGATDDAALPPAVKHSEIWTHLRPDFWR</sequence>
<keyword evidence="4" id="KW-1185">Reference proteome</keyword>
<feature type="compositionally biased region" description="Low complexity" evidence="1">
    <location>
        <begin position="130"/>
        <end position="145"/>
    </location>
</feature>
<dbReference type="EMBL" id="DF836340">
    <property type="protein sequence ID" value="GAN03923.1"/>
    <property type="molecule type" value="Genomic_DNA"/>
</dbReference>
<gene>
    <name evidence="3" type="ORF">MAM1_0051d03379</name>
</gene>
<name>A0A0C9MPF8_9FUNG</name>
<evidence type="ECO:0000313" key="4">
    <source>
        <dbReference type="Proteomes" id="UP000053815"/>
    </source>
</evidence>